<proteinExistence type="predicted"/>
<organism evidence="3 4">
    <name type="scientific">Pseudopithomyces chartarum</name>
    <dbReference type="NCBI Taxonomy" id="1892770"/>
    <lineage>
        <taxon>Eukaryota</taxon>
        <taxon>Fungi</taxon>
        <taxon>Dikarya</taxon>
        <taxon>Ascomycota</taxon>
        <taxon>Pezizomycotina</taxon>
        <taxon>Dothideomycetes</taxon>
        <taxon>Pleosporomycetidae</taxon>
        <taxon>Pleosporales</taxon>
        <taxon>Massarineae</taxon>
        <taxon>Didymosphaeriaceae</taxon>
        <taxon>Pseudopithomyces</taxon>
    </lineage>
</organism>
<evidence type="ECO:0000313" key="3">
    <source>
        <dbReference type="EMBL" id="KAK3217528.1"/>
    </source>
</evidence>
<dbReference type="EMBL" id="WVTA01000001">
    <property type="protein sequence ID" value="KAK3217528.1"/>
    <property type="molecule type" value="Genomic_DNA"/>
</dbReference>
<dbReference type="Proteomes" id="UP001280581">
    <property type="component" value="Unassembled WGS sequence"/>
</dbReference>
<evidence type="ECO:0000313" key="4">
    <source>
        <dbReference type="Proteomes" id="UP001280581"/>
    </source>
</evidence>
<evidence type="ECO:0000256" key="1">
    <source>
        <dbReference type="SAM" id="MobiDB-lite"/>
    </source>
</evidence>
<accession>A0AAN6M805</accession>
<name>A0AAN6M805_9PLEO</name>
<keyword evidence="2" id="KW-0472">Membrane</keyword>
<sequence length="172" mass="19012">MAPTTSSSPLLRRYSSYDCSDYLYTRECAPHRIVIGAIIAVVLLAMIIITALLCIRHRKRKAFKAQMASQPSHMQKQAHLGLHGAEPELQAPPPAYARIDPARVVHMAASLFRPVKVRPVADRIASGDATLPTPLLAGLYTDEKEQREGPRAAAQREKIEDRPEVLKQVEVG</sequence>
<keyword evidence="2" id="KW-1133">Transmembrane helix</keyword>
<feature type="compositionally biased region" description="Basic and acidic residues" evidence="1">
    <location>
        <begin position="141"/>
        <end position="172"/>
    </location>
</feature>
<reference evidence="3 4" key="1">
    <citation type="submission" date="2021-02" db="EMBL/GenBank/DDBJ databases">
        <title>Genome assembly of Pseudopithomyces chartarum.</title>
        <authorList>
            <person name="Jauregui R."/>
            <person name="Singh J."/>
            <person name="Voisey C."/>
        </authorList>
    </citation>
    <scope>NUCLEOTIDE SEQUENCE [LARGE SCALE GENOMIC DNA]</scope>
    <source>
        <strain evidence="3 4">AGR01</strain>
    </source>
</reference>
<comment type="caution">
    <text evidence="3">The sequence shown here is derived from an EMBL/GenBank/DDBJ whole genome shotgun (WGS) entry which is preliminary data.</text>
</comment>
<keyword evidence="2" id="KW-0812">Transmembrane</keyword>
<keyword evidence="4" id="KW-1185">Reference proteome</keyword>
<feature type="transmembrane region" description="Helical" evidence="2">
    <location>
        <begin position="33"/>
        <end position="55"/>
    </location>
</feature>
<dbReference type="AlphaFoldDB" id="A0AAN6M805"/>
<gene>
    <name evidence="3" type="ORF">GRF29_1g3320607</name>
</gene>
<evidence type="ECO:0000256" key="2">
    <source>
        <dbReference type="SAM" id="Phobius"/>
    </source>
</evidence>
<protein>
    <submittedName>
        <fullName evidence="3">Uncharacterized protein</fullName>
    </submittedName>
</protein>
<feature type="region of interest" description="Disordered" evidence="1">
    <location>
        <begin position="138"/>
        <end position="172"/>
    </location>
</feature>